<dbReference type="SMART" id="SM00248">
    <property type="entry name" value="ANK"/>
    <property type="match status" value="7"/>
</dbReference>
<evidence type="ECO:0000256" key="1">
    <source>
        <dbReference type="ARBA" id="ARBA00022737"/>
    </source>
</evidence>
<comment type="caution">
    <text evidence="5">The sequence shown here is derived from an EMBL/GenBank/DDBJ whole genome shotgun (WGS) entry which is preliminary data.</text>
</comment>
<organism evidence="5 6">
    <name type="scientific">Aspergillus granulosus</name>
    <dbReference type="NCBI Taxonomy" id="176169"/>
    <lineage>
        <taxon>Eukaryota</taxon>
        <taxon>Fungi</taxon>
        <taxon>Dikarya</taxon>
        <taxon>Ascomycota</taxon>
        <taxon>Pezizomycotina</taxon>
        <taxon>Eurotiomycetes</taxon>
        <taxon>Eurotiomycetidae</taxon>
        <taxon>Eurotiales</taxon>
        <taxon>Aspergillaceae</taxon>
        <taxon>Aspergillus</taxon>
        <taxon>Aspergillus subgen. Nidulantes</taxon>
    </lineage>
</organism>
<dbReference type="Proteomes" id="UP001610334">
    <property type="component" value="Unassembled WGS sequence"/>
</dbReference>
<proteinExistence type="predicted"/>
<feature type="region of interest" description="Disordered" evidence="4">
    <location>
        <begin position="1"/>
        <end position="25"/>
    </location>
</feature>
<protein>
    <submittedName>
        <fullName evidence="5">Ankyrin repeat-containing domain protein</fullName>
    </submittedName>
</protein>
<dbReference type="Pfam" id="PF12796">
    <property type="entry name" value="Ank_2"/>
    <property type="match status" value="4"/>
</dbReference>
<dbReference type="SUPFAM" id="SSF48403">
    <property type="entry name" value="Ankyrin repeat"/>
    <property type="match status" value="1"/>
</dbReference>
<feature type="repeat" description="ANK" evidence="3">
    <location>
        <begin position="60"/>
        <end position="92"/>
    </location>
</feature>
<feature type="repeat" description="ANK" evidence="3">
    <location>
        <begin position="167"/>
        <end position="199"/>
    </location>
</feature>
<evidence type="ECO:0000256" key="2">
    <source>
        <dbReference type="ARBA" id="ARBA00023043"/>
    </source>
</evidence>
<dbReference type="Gene3D" id="1.25.40.20">
    <property type="entry name" value="Ankyrin repeat-containing domain"/>
    <property type="match status" value="3"/>
</dbReference>
<dbReference type="EMBL" id="JBFXLT010000035">
    <property type="protein sequence ID" value="KAL2814100.1"/>
    <property type="molecule type" value="Genomic_DNA"/>
</dbReference>
<evidence type="ECO:0000313" key="6">
    <source>
        <dbReference type="Proteomes" id="UP001610334"/>
    </source>
</evidence>
<evidence type="ECO:0000256" key="4">
    <source>
        <dbReference type="SAM" id="MobiDB-lite"/>
    </source>
</evidence>
<dbReference type="PROSITE" id="PS50890">
    <property type="entry name" value="PUA"/>
    <property type="match status" value="1"/>
</dbReference>
<sequence>MTTSNPSPESNNVWTNADTERDDETDRRDIRLLRAARYGWTDLSRTILQQRIPLNSVRREGHTALSLAAKYGHEDMVRLLFEHGADIETKHVDSPPFGGHTPLWFAAGAGHADIVKFLLDAGASTKGGEAEDGRLMPLSVAAVRGHEEVVRILLEAGATPDSPGRANARTAFSYAAEDGMETIVQLFLKHGVDPDFPDIGGLTPLAYAAQSGQLRIVEILLECGVNLESRDNKGSSSVNDLSFGGRTPLSRAAGKGQAAVVRLLLGKGADSNAWDLWRKTPLVYAARNGHLETVRLLLKHDPNPAVVGPEGLTSLEVALREFKKLNPPPWYDEMWELLEPAHTRPQPGFFERVFGFSLSLT</sequence>
<gene>
    <name evidence="5" type="ORF">BJX63DRAFT_392918</name>
</gene>
<dbReference type="PANTHER" id="PTHR24193">
    <property type="entry name" value="ANKYRIN REPEAT PROTEIN"/>
    <property type="match status" value="1"/>
</dbReference>
<evidence type="ECO:0000256" key="3">
    <source>
        <dbReference type="PROSITE-ProRule" id="PRU00023"/>
    </source>
</evidence>
<evidence type="ECO:0000313" key="5">
    <source>
        <dbReference type="EMBL" id="KAL2814100.1"/>
    </source>
</evidence>
<dbReference type="PROSITE" id="PS50088">
    <property type="entry name" value="ANK_REPEAT"/>
    <property type="match status" value="7"/>
</dbReference>
<accession>A0ABR4HF37</accession>
<dbReference type="PRINTS" id="PR01415">
    <property type="entry name" value="ANKYRIN"/>
</dbReference>
<feature type="repeat" description="ANK" evidence="3">
    <location>
        <begin position="98"/>
        <end position="130"/>
    </location>
</feature>
<reference evidence="5 6" key="1">
    <citation type="submission" date="2024-07" db="EMBL/GenBank/DDBJ databases">
        <title>Section-level genome sequencing and comparative genomics of Aspergillus sections Usti and Cavernicolus.</title>
        <authorList>
            <consortium name="Lawrence Berkeley National Laboratory"/>
            <person name="Nybo J.L."/>
            <person name="Vesth T.C."/>
            <person name="Theobald S."/>
            <person name="Frisvad J.C."/>
            <person name="Larsen T.O."/>
            <person name="Kjaerboelling I."/>
            <person name="Rothschild-Mancinelli K."/>
            <person name="Lyhne E.K."/>
            <person name="Kogle M.E."/>
            <person name="Barry K."/>
            <person name="Clum A."/>
            <person name="Na H."/>
            <person name="Ledsgaard L."/>
            <person name="Lin J."/>
            <person name="Lipzen A."/>
            <person name="Kuo A."/>
            <person name="Riley R."/>
            <person name="Mondo S."/>
            <person name="Labutti K."/>
            <person name="Haridas S."/>
            <person name="Pangalinan J."/>
            <person name="Salamov A.A."/>
            <person name="Simmons B.A."/>
            <person name="Magnuson J.K."/>
            <person name="Chen J."/>
            <person name="Drula E."/>
            <person name="Henrissat B."/>
            <person name="Wiebenga A."/>
            <person name="Lubbers R.J."/>
            <person name="Gomes A.C."/>
            <person name="Makela M.R."/>
            <person name="Stajich J."/>
            <person name="Grigoriev I.V."/>
            <person name="Mortensen U.H."/>
            <person name="De Vries R.P."/>
            <person name="Baker S.E."/>
            <person name="Andersen M.R."/>
        </authorList>
    </citation>
    <scope>NUCLEOTIDE SEQUENCE [LARGE SCALE GENOMIC DNA]</scope>
    <source>
        <strain evidence="5 6">CBS 588.65</strain>
    </source>
</reference>
<dbReference type="InterPro" id="IPR002110">
    <property type="entry name" value="Ankyrin_rpt"/>
</dbReference>
<feature type="repeat" description="ANK" evidence="3">
    <location>
        <begin position="133"/>
        <end position="165"/>
    </location>
</feature>
<keyword evidence="6" id="KW-1185">Reference proteome</keyword>
<dbReference type="PANTHER" id="PTHR24193:SF121">
    <property type="entry name" value="ADA2A-CONTAINING COMPLEX COMPONENT 3, ISOFORM D"/>
    <property type="match status" value="1"/>
</dbReference>
<dbReference type="InterPro" id="IPR050663">
    <property type="entry name" value="Ankyrin-SOCS_Box"/>
</dbReference>
<name>A0ABR4HF37_9EURO</name>
<dbReference type="PROSITE" id="PS50297">
    <property type="entry name" value="ANK_REP_REGION"/>
    <property type="match status" value="5"/>
</dbReference>
<feature type="repeat" description="ANK" evidence="3">
    <location>
        <begin position="200"/>
        <end position="232"/>
    </location>
</feature>
<keyword evidence="1" id="KW-0677">Repeat</keyword>
<keyword evidence="2 3" id="KW-0040">ANK repeat</keyword>
<dbReference type="InterPro" id="IPR036770">
    <property type="entry name" value="Ankyrin_rpt-contain_sf"/>
</dbReference>
<feature type="compositionally biased region" description="Polar residues" evidence="4">
    <location>
        <begin position="1"/>
        <end position="17"/>
    </location>
</feature>
<feature type="repeat" description="ANK" evidence="3">
    <location>
        <begin position="244"/>
        <end position="276"/>
    </location>
</feature>
<feature type="repeat" description="ANK" evidence="3">
    <location>
        <begin position="277"/>
        <end position="309"/>
    </location>
</feature>